<gene>
    <name evidence="1" type="ORF">BDY19DRAFT_994768</name>
</gene>
<proteinExistence type="predicted"/>
<organism evidence="1 2">
    <name type="scientific">Irpex rosettiformis</name>
    <dbReference type="NCBI Taxonomy" id="378272"/>
    <lineage>
        <taxon>Eukaryota</taxon>
        <taxon>Fungi</taxon>
        <taxon>Dikarya</taxon>
        <taxon>Basidiomycota</taxon>
        <taxon>Agaricomycotina</taxon>
        <taxon>Agaricomycetes</taxon>
        <taxon>Polyporales</taxon>
        <taxon>Irpicaceae</taxon>
        <taxon>Irpex</taxon>
    </lineage>
</organism>
<dbReference type="EMBL" id="MU274916">
    <property type="protein sequence ID" value="KAI0087885.1"/>
    <property type="molecule type" value="Genomic_DNA"/>
</dbReference>
<comment type="caution">
    <text evidence="1">The sequence shown here is derived from an EMBL/GenBank/DDBJ whole genome shotgun (WGS) entry which is preliminary data.</text>
</comment>
<evidence type="ECO:0000313" key="2">
    <source>
        <dbReference type="Proteomes" id="UP001055072"/>
    </source>
</evidence>
<protein>
    <submittedName>
        <fullName evidence="1">FAD/NAD(P)-binding domain-containing protein</fullName>
    </submittedName>
</protein>
<dbReference type="Proteomes" id="UP001055072">
    <property type="component" value="Unassembled WGS sequence"/>
</dbReference>
<reference evidence="1" key="1">
    <citation type="journal article" date="2021" name="Environ. Microbiol.">
        <title>Gene family expansions and transcriptome signatures uncover fungal adaptations to wood decay.</title>
        <authorList>
            <person name="Hage H."/>
            <person name="Miyauchi S."/>
            <person name="Viragh M."/>
            <person name="Drula E."/>
            <person name="Min B."/>
            <person name="Chaduli D."/>
            <person name="Navarro D."/>
            <person name="Favel A."/>
            <person name="Norest M."/>
            <person name="Lesage-Meessen L."/>
            <person name="Balint B."/>
            <person name="Merenyi Z."/>
            <person name="de Eugenio L."/>
            <person name="Morin E."/>
            <person name="Martinez A.T."/>
            <person name="Baldrian P."/>
            <person name="Stursova M."/>
            <person name="Martinez M.J."/>
            <person name="Novotny C."/>
            <person name="Magnuson J.K."/>
            <person name="Spatafora J.W."/>
            <person name="Maurice S."/>
            <person name="Pangilinan J."/>
            <person name="Andreopoulos W."/>
            <person name="LaButti K."/>
            <person name="Hundley H."/>
            <person name="Na H."/>
            <person name="Kuo A."/>
            <person name="Barry K."/>
            <person name="Lipzen A."/>
            <person name="Henrissat B."/>
            <person name="Riley R."/>
            <person name="Ahrendt S."/>
            <person name="Nagy L.G."/>
            <person name="Grigoriev I.V."/>
            <person name="Martin F."/>
            <person name="Rosso M.N."/>
        </authorList>
    </citation>
    <scope>NUCLEOTIDE SEQUENCE</scope>
    <source>
        <strain evidence="1">CBS 384.51</strain>
    </source>
</reference>
<sequence>MKVAVVGSGVSGLAATWLLNEYSDHEVHLYEADNRPGGHANTISFKKDTDGLSVDVDAGFIVFNPTTYPNFLRFLHLHPSLASAIQPTNMTFSVSRDDGAFEWAGNANGLKAFFTSWRRALDPGMWRLAYDILRFNACARRVVMRKVGGSDEEEEETSVGEYLKSKGYSDTFRDNYLLPMTAAIWSTPPEKCALEFPIKTLVRFMSNHYLLQLTGKPSWLTLRGGSKVYVNQILSALPPAQLHLSTSVKSISTLLSPPHSRVELETSTGLTEIYDHVILATHSNDTLRIISSGHGATQDQREQEEKILSTFRWNRNDVVVHSDTKLMPKNQMTWSCWNYLARSSSIEDPKARDKPENDGAEKDVNRMTLTYWMNVLQDIPIETYGPVLVTLNPLPGMEPHPESIAAKFEYDHPAYDSKTIQAQKLLHTIQATRGVSYAGAYWRYGFHEDGFTSGLKAALDACQVLGGVPGDDEMEGEGEEREKAQFSQLLKTSVRPPFEIKEADCDPDPVWAEVVFDLLEMSGIRWIFWWIFGVVLMTIRCMVELLVAPV</sequence>
<keyword evidence="2" id="KW-1185">Reference proteome</keyword>
<evidence type="ECO:0000313" key="1">
    <source>
        <dbReference type="EMBL" id="KAI0087885.1"/>
    </source>
</evidence>
<accession>A0ACB8U0U3</accession>
<name>A0ACB8U0U3_9APHY</name>